<sequence length="296" mass="34264">MSMDIILNDFSLDGQFVNEQDFADSVNENTLPMLKEIVKMDFPIYKNYSSYKDYVTTDLMFSDILKTANNPDITLLKKYLADLSIDEPYWEDDIKTDRTSTYVFNIGIANSTIPNCFTEAVERDKQIISFIHKDFNKDIHGVKDNGEFVINNSFNMNSFLNNSFGVQAIDILELLTNYDMELLIEAFTREDKCYCKEILESKDLTPNDLTTIKNDIIEMVHCISKAIRTRFSKDLGDSLYEFRTTISDSNEFRIFYIYSKHQCNTIVLLNGIIKKSQNTPAEALKLARRLAKEYNS</sequence>
<reference evidence="1 2" key="1">
    <citation type="submission" date="2018-11" db="EMBL/GenBank/DDBJ databases">
        <authorList>
            <consortium name="Pathogen Informatics"/>
        </authorList>
    </citation>
    <scope>NUCLEOTIDE SEQUENCE [LARGE SCALE GENOMIC DNA]</scope>
    <source>
        <strain evidence="1 2">NCTC10913</strain>
    </source>
</reference>
<dbReference type="Proteomes" id="UP000277570">
    <property type="component" value="Unassembled WGS sequence"/>
</dbReference>
<organism evidence="1 2">
    <name type="scientific">Clostridium carnis</name>
    <dbReference type="NCBI Taxonomy" id="1530"/>
    <lineage>
        <taxon>Bacteria</taxon>
        <taxon>Bacillati</taxon>
        <taxon>Bacillota</taxon>
        <taxon>Clostridia</taxon>
        <taxon>Eubacteriales</taxon>
        <taxon>Clostridiaceae</taxon>
        <taxon>Clostridium</taxon>
    </lineage>
</organism>
<gene>
    <name evidence="1" type="ORF">NCTC10913_03860</name>
</gene>
<dbReference type="InterPro" id="IPR009241">
    <property type="entry name" value="HigB-like"/>
</dbReference>
<keyword evidence="2" id="KW-1185">Reference proteome</keyword>
<evidence type="ECO:0000313" key="1">
    <source>
        <dbReference type="EMBL" id="VDG73504.1"/>
    </source>
</evidence>
<protein>
    <submittedName>
        <fullName evidence="1">Phage-related protein</fullName>
    </submittedName>
</protein>
<accession>A0ABY6SYY2</accession>
<name>A0ABY6SYY2_9CLOT</name>
<evidence type="ECO:0000313" key="2">
    <source>
        <dbReference type="Proteomes" id="UP000277570"/>
    </source>
</evidence>
<comment type="caution">
    <text evidence="1">The sequence shown here is derived from an EMBL/GenBank/DDBJ whole genome shotgun (WGS) entry which is preliminary data.</text>
</comment>
<proteinExistence type="predicted"/>
<dbReference type="EMBL" id="UYIN01000020">
    <property type="protein sequence ID" value="VDG73504.1"/>
    <property type="molecule type" value="Genomic_DNA"/>
</dbReference>
<dbReference type="Pfam" id="PF05973">
    <property type="entry name" value="Gp49"/>
    <property type="match status" value="1"/>
</dbReference>